<protein>
    <submittedName>
        <fullName evidence="11">Major facilitator superfamily-domain-containing protein</fullName>
    </submittedName>
</protein>
<feature type="transmembrane region" description="Helical" evidence="9">
    <location>
        <begin position="214"/>
        <end position="232"/>
    </location>
</feature>
<feature type="transmembrane region" description="Helical" evidence="9">
    <location>
        <begin position="313"/>
        <end position="333"/>
    </location>
</feature>
<proteinExistence type="inferred from homology"/>
<feature type="transmembrane region" description="Helical" evidence="9">
    <location>
        <begin position="428"/>
        <end position="446"/>
    </location>
</feature>
<keyword evidence="12" id="KW-1185">Reference proteome</keyword>
<dbReference type="InterPro" id="IPR011701">
    <property type="entry name" value="MFS"/>
</dbReference>
<accession>A0AA39WTZ3</accession>
<evidence type="ECO:0000256" key="2">
    <source>
        <dbReference type="ARBA" id="ARBA00008335"/>
    </source>
</evidence>
<feature type="transmembrane region" description="Helical" evidence="9">
    <location>
        <begin position="177"/>
        <end position="194"/>
    </location>
</feature>
<evidence type="ECO:0000313" key="12">
    <source>
        <dbReference type="Proteomes" id="UP001174934"/>
    </source>
</evidence>
<dbReference type="GO" id="GO:0015343">
    <property type="term" value="F:siderophore-iron transmembrane transporter activity"/>
    <property type="evidence" value="ECO:0007669"/>
    <property type="project" value="TreeGrafter"/>
</dbReference>
<keyword evidence="6" id="KW-0406">Ion transport</keyword>
<feature type="transmembrane region" description="Helical" evidence="9">
    <location>
        <begin position="458"/>
        <end position="476"/>
    </location>
</feature>
<dbReference type="EMBL" id="JAULSR010000004">
    <property type="protein sequence ID" value="KAK0621534.1"/>
    <property type="molecule type" value="Genomic_DNA"/>
</dbReference>
<dbReference type="Pfam" id="PF07690">
    <property type="entry name" value="MFS_1"/>
    <property type="match status" value="1"/>
</dbReference>
<feature type="transmembrane region" description="Helical" evidence="9">
    <location>
        <begin position="384"/>
        <end position="408"/>
    </location>
</feature>
<evidence type="ECO:0000256" key="1">
    <source>
        <dbReference type="ARBA" id="ARBA00004141"/>
    </source>
</evidence>
<feature type="transmembrane region" description="Helical" evidence="9">
    <location>
        <begin position="521"/>
        <end position="546"/>
    </location>
</feature>
<evidence type="ECO:0000259" key="10">
    <source>
        <dbReference type="PROSITE" id="PS50850"/>
    </source>
</evidence>
<organism evidence="11 12">
    <name type="scientific">Bombardia bombarda</name>
    <dbReference type="NCBI Taxonomy" id="252184"/>
    <lineage>
        <taxon>Eukaryota</taxon>
        <taxon>Fungi</taxon>
        <taxon>Dikarya</taxon>
        <taxon>Ascomycota</taxon>
        <taxon>Pezizomycotina</taxon>
        <taxon>Sordariomycetes</taxon>
        <taxon>Sordariomycetidae</taxon>
        <taxon>Sordariales</taxon>
        <taxon>Lasiosphaeriaceae</taxon>
        <taxon>Bombardia</taxon>
    </lineage>
</organism>
<evidence type="ECO:0000256" key="8">
    <source>
        <dbReference type="SAM" id="MobiDB-lite"/>
    </source>
</evidence>
<feature type="domain" description="Major facilitator superfamily (MFS) profile" evidence="10">
    <location>
        <begin position="79"/>
        <end position="622"/>
    </location>
</feature>
<feature type="compositionally biased region" description="Acidic residues" evidence="8">
    <location>
        <begin position="53"/>
        <end position="62"/>
    </location>
</feature>
<gene>
    <name evidence="11" type="ORF">B0T17DRAFT_494169</name>
</gene>
<keyword evidence="7 9" id="KW-0472">Membrane</keyword>
<keyword evidence="5 9" id="KW-1133">Transmembrane helix</keyword>
<feature type="compositionally biased region" description="Low complexity" evidence="8">
    <location>
        <begin position="39"/>
        <end position="52"/>
    </location>
</feature>
<evidence type="ECO:0000256" key="7">
    <source>
        <dbReference type="ARBA" id="ARBA00023136"/>
    </source>
</evidence>
<comment type="caution">
    <text evidence="11">The sequence shown here is derived from an EMBL/GenBank/DDBJ whole genome shotgun (WGS) entry which is preliminary data.</text>
</comment>
<dbReference type="PANTHER" id="PTHR23501:SF87">
    <property type="entry name" value="SIDEROPHORE IRON TRANSPORTER 2"/>
    <property type="match status" value="1"/>
</dbReference>
<dbReference type="Proteomes" id="UP001174934">
    <property type="component" value="Unassembled WGS sequence"/>
</dbReference>
<evidence type="ECO:0000256" key="9">
    <source>
        <dbReference type="SAM" id="Phobius"/>
    </source>
</evidence>
<feature type="transmembrane region" description="Helical" evidence="9">
    <location>
        <begin position="599"/>
        <end position="618"/>
    </location>
</feature>
<feature type="transmembrane region" description="Helical" evidence="9">
    <location>
        <begin position="488"/>
        <end position="509"/>
    </location>
</feature>
<evidence type="ECO:0000256" key="3">
    <source>
        <dbReference type="ARBA" id="ARBA00022448"/>
    </source>
</evidence>
<dbReference type="AlphaFoldDB" id="A0AA39WTZ3"/>
<reference evidence="11" key="1">
    <citation type="submission" date="2023-06" db="EMBL/GenBank/DDBJ databases">
        <title>Genome-scale phylogeny and comparative genomics of the fungal order Sordariales.</title>
        <authorList>
            <consortium name="Lawrence Berkeley National Laboratory"/>
            <person name="Hensen N."/>
            <person name="Bonometti L."/>
            <person name="Westerberg I."/>
            <person name="Brannstrom I.O."/>
            <person name="Guillou S."/>
            <person name="Cros-Aarteil S."/>
            <person name="Calhoun S."/>
            <person name="Haridas S."/>
            <person name="Kuo A."/>
            <person name="Mondo S."/>
            <person name="Pangilinan J."/>
            <person name="Riley R."/>
            <person name="LaButti K."/>
            <person name="Andreopoulos B."/>
            <person name="Lipzen A."/>
            <person name="Chen C."/>
            <person name="Yanf M."/>
            <person name="Daum C."/>
            <person name="Ng V."/>
            <person name="Clum A."/>
            <person name="Steindorff A."/>
            <person name="Ohm R."/>
            <person name="Martin F."/>
            <person name="Silar P."/>
            <person name="Natvig D."/>
            <person name="Lalanne C."/>
            <person name="Gautier V."/>
            <person name="Ament-velasquez S.L."/>
            <person name="Kruys A."/>
            <person name="Hutchinson M.I."/>
            <person name="Powell A.J."/>
            <person name="Barry K."/>
            <person name="Miller A.N."/>
            <person name="Grigoriev I.V."/>
            <person name="Debuchy R."/>
            <person name="Gladieux P."/>
            <person name="Thoren M.H."/>
            <person name="Johannesson H."/>
        </authorList>
    </citation>
    <scope>NUCLEOTIDE SEQUENCE</scope>
    <source>
        <strain evidence="11">SMH3391-2</strain>
    </source>
</reference>
<dbReference type="FunFam" id="1.20.1250.20:FF:000197">
    <property type="entry name" value="Siderophore iron transporter 1"/>
    <property type="match status" value="1"/>
</dbReference>
<evidence type="ECO:0000256" key="6">
    <source>
        <dbReference type="ARBA" id="ARBA00023065"/>
    </source>
</evidence>
<dbReference type="InterPro" id="IPR020846">
    <property type="entry name" value="MFS_dom"/>
</dbReference>
<feature type="transmembrane region" description="Helical" evidence="9">
    <location>
        <begin position="146"/>
        <end position="165"/>
    </location>
</feature>
<keyword evidence="3" id="KW-0813">Transport</keyword>
<feature type="transmembrane region" description="Helical" evidence="9">
    <location>
        <begin position="345"/>
        <end position="363"/>
    </location>
</feature>
<keyword evidence="4 9" id="KW-0812">Transmembrane</keyword>
<dbReference type="SUPFAM" id="SSF103473">
    <property type="entry name" value="MFS general substrate transporter"/>
    <property type="match status" value="2"/>
</dbReference>
<comment type="subcellular location">
    <subcellularLocation>
        <location evidence="1">Membrane</location>
        <topology evidence="1">Multi-pass membrane protein</topology>
    </subcellularLocation>
</comment>
<evidence type="ECO:0000313" key="11">
    <source>
        <dbReference type="EMBL" id="KAK0621534.1"/>
    </source>
</evidence>
<dbReference type="PANTHER" id="PTHR23501">
    <property type="entry name" value="MAJOR FACILITATOR SUPERFAMILY"/>
    <property type="match status" value="1"/>
</dbReference>
<feature type="region of interest" description="Disordered" evidence="8">
    <location>
        <begin position="19"/>
        <end position="62"/>
    </location>
</feature>
<dbReference type="GO" id="GO:0005886">
    <property type="term" value="C:plasma membrane"/>
    <property type="evidence" value="ECO:0007669"/>
    <property type="project" value="TreeGrafter"/>
</dbReference>
<feature type="transmembrane region" description="Helical" evidence="9">
    <location>
        <begin position="74"/>
        <end position="96"/>
    </location>
</feature>
<dbReference type="PROSITE" id="PS50850">
    <property type="entry name" value="MFS"/>
    <property type="match status" value="1"/>
</dbReference>
<evidence type="ECO:0000256" key="4">
    <source>
        <dbReference type="ARBA" id="ARBA00022692"/>
    </source>
</evidence>
<dbReference type="Gene3D" id="1.20.1250.20">
    <property type="entry name" value="MFS general substrate transporter like domains"/>
    <property type="match status" value="2"/>
</dbReference>
<feature type="transmembrane region" description="Helical" evidence="9">
    <location>
        <begin position="238"/>
        <end position="258"/>
    </location>
</feature>
<sequence>MGNSSVAGDAAAPLIHDSDHQHQHQHHVVTHRNDYSYGSTTSTSSASTSVTSDPDDDDDEVQDGVRRIEAVSRAWTKSGLIVAYMSILLMAFTISLEGQVTYALAAFAVSSFNNHSLLSTVYVVQNVVNAVIKPPMAKIADVFGRLEAFAISVTLCVLGYILMASSKNVETYASAQIFYSAGSTGLQILQQVFIADTSDFLNRALFSSLPDSPFLVTVWIGPAIASAILATSSWRWGYGMWALILPIAFLPLALSLFLNGKKAERAGLLKTKHRHHQHHEADENGSSSITSSSNILTRPAAHAANTLFRDLDIVGILLLSAGLALILVPLTLVSRSPNGWHDHKILAMIATGFLLLLIAFPLWESHPKLTPHPLLPLELLKSRTFCAGCGLGFVYFMVFYIAVQPYFYSYLLVALNLPVSRAGPVTQTFSFASTIAAILASLAIRHSSPRSTSPRPRPYIIAGAILYTLAIAVLLHTRTRSSTLASLVLAQTLLGAGAGLMHVATQLAVQASCGANHAHVGVATAAFLTLVEVGAAVGAAISGAVWGRLVPAKLVAYLPEASKGDARKIYSSVVVACSYAWGSPEREAIARAYQETITVLLWIALVLCLPLVGLAVLVRDGGGVGKKKGGGLGW</sequence>
<name>A0AA39WTZ3_9PEZI</name>
<comment type="similarity">
    <text evidence="2">Belongs to the major facilitator superfamily.</text>
</comment>
<feature type="region of interest" description="Disordered" evidence="8">
    <location>
        <begin position="270"/>
        <end position="291"/>
    </location>
</feature>
<evidence type="ECO:0000256" key="5">
    <source>
        <dbReference type="ARBA" id="ARBA00022989"/>
    </source>
</evidence>
<dbReference type="InterPro" id="IPR036259">
    <property type="entry name" value="MFS_trans_sf"/>
</dbReference>